<organism evidence="4 5">
    <name type="scientific">Paraconiothyrium brasiliense</name>
    <dbReference type="NCBI Taxonomy" id="300254"/>
    <lineage>
        <taxon>Eukaryota</taxon>
        <taxon>Fungi</taxon>
        <taxon>Dikarya</taxon>
        <taxon>Ascomycota</taxon>
        <taxon>Pezizomycotina</taxon>
        <taxon>Dothideomycetes</taxon>
        <taxon>Pleosporomycetidae</taxon>
        <taxon>Pleosporales</taxon>
        <taxon>Massarineae</taxon>
        <taxon>Didymosphaeriaceae</taxon>
        <taxon>Paraconiothyrium</taxon>
    </lineage>
</organism>
<dbReference type="EMBL" id="JAKJXO020000001">
    <property type="protein sequence ID" value="KAL1613270.1"/>
    <property type="molecule type" value="Genomic_DNA"/>
</dbReference>
<accession>A0ABR3S990</accession>
<dbReference type="InterPro" id="IPR045257">
    <property type="entry name" value="E2/Pdx1"/>
</dbReference>
<sequence>MTIGDGSKAIQVGTRIAVTAEPGDDLSSLEIPAEDSKPSKPETSKEASKSESAPAPKKETTAPSPKPTSSSASKSPTGKAQKQTYPLYPSVQHLLKENGLPKEEADKIPATGPNGRLLKGDVLAYLGKINESAGSEVAARLKALSHLDLSNIKPMAQKPKPAPEKAAAIPEEIIEELDVEVALPISLKAVTEVQQRVQKSIGVFLPLSTFIARAAELANEDLPRSQVAKPTADELFNAVLGLDKVGAKYSRGDFIPQVTALPPTTLGPRIPSRKPDVLDFLAGKKAGAPKATVGGTAQVVGPLNVFSVSVPKGDERRGRVFLERVKSVLEAEPGRLVV</sequence>
<keyword evidence="5" id="KW-1185">Reference proteome</keyword>
<dbReference type="Proteomes" id="UP001521785">
    <property type="component" value="Unassembled WGS sequence"/>
</dbReference>
<evidence type="ECO:0000256" key="2">
    <source>
        <dbReference type="SAM" id="MobiDB-lite"/>
    </source>
</evidence>
<protein>
    <submittedName>
        <fullName evidence="4">Pyridoxine biosynthesis protein</fullName>
    </submittedName>
</protein>
<dbReference type="InterPro" id="IPR036625">
    <property type="entry name" value="E3-bd_dom_sf"/>
</dbReference>
<evidence type="ECO:0000259" key="3">
    <source>
        <dbReference type="PROSITE" id="PS51826"/>
    </source>
</evidence>
<name>A0ABR3S990_9PLEO</name>
<gene>
    <name evidence="4" type="primary">PDX1</name>
    <name evidence="4" type="ORF">SLS60_001502</name>
</gene>
<evidence type="ECO:0000313" key="5">
    <source>
        <dbReference type="Proteomes" id="UP001521785"/>
    </source>
</evidence>
<evidence type="ECO:0000313" key="4">
    <source>
        <dbReference type="EMBL" id="KAL1613270.1"/>
    </source>
</evidence>
<dbReference type="SUPFAM" id="SSF47005">
    <property type="entry name" value="Peripheral subunit-binding domain of 2-oxo acid dehydrogenase complex"/>
    <property type="match status" value="1"/>
</dbReference>
<dbReference type="InterPro" id="IPR004167">
    <property type="entry name" value="PSBD"/>
</dbReference>
<feature type="compositionally biased region" description="Low complexity" evidence="2">
    <location>
        <begin position="50"/>
        <end position="77"/>
    </location>
</feature>
<feature type="domain" description="Peripheral subunit-binding (PSBD)" evidence="3">
    <location>
        <begin position="86"/>
        <end position="126"/>
    </location>
</feature>
<reference evidence="4 5" key="1">
    <citation type="submission" date="2024-02" db="EMBL/GenBank/DDBJ databases">
        <title>De novo assembly and annotation of 12 fungi associated with fruit tree decline syndrome in Ontario, Canada.</title>
        <authorList>
            <person name="Sulman M."/>
            <person name="Ellouze W."/>
            <person name="Ilyukhin E."/>
        </authorList>
    </citation>
    <scope>NUCLEOTIDE SEQUENCE [LARGE SCALE GENOMIC DNA]</scope>
    <source>
        <strain evidence="4 5">M42-189</strain>
    </source>
</reference>
<dbReference type="Gene3D" id="4.10.320.10">
    <property type="entry name" value="E3-binding domain"/>
    <property type="match status" value="1"/>
</dbReference>
<proteinExistence type="inferred from homology"/>
<dbReference type="PROSITE" id="PS51826">
    <property type="entry name" value="PSBD"/>
    <property type="match status" value="1"/>
</dbReference>
<dbReference type="PANTHER" id="PTHR23151:SF82">
    <property type="entry name" value="PYRUVATE DEHYDROGENASE COMPLEX PROTEIN X COMPONENT, MITOCHONDRIAL"/>
    <property type="match status" value="1"/>
</dbReference>
<dbReference type="PANTHER" id="PTHR23151">
    <property type="entry name" value="DIHYDROLIPOAMIDE ACETYL/SUCCINYL-TRANSFERASE-RELATED"/>
    <property type="match status" value="1"/>
</dbReference>
<evidence type="ECO:0000256" key="1">
    <source>
        <dbReference type="ARBA" id="ARBA00007317"/>
    </source>
</evidence>
<comment type="similarity">
    <text evidence="1">Belongs to the 2-oxoacid dehydrogenase family.</text>
</comment>
<feature type="compositionally biased region" description="Basic and acidic residues" evidence="2">
    <location>
        <begin position="34"/>
        <end position="49"/>
    </location>
</feature>
<feature type="region of interest" description="Disordered" evidence="2">
    <location>
        <begin position="1"/>
        <end position="86"/>
    </location>
</feature>
<comment type="caution">
    <text evidence="4">The sequence shown here is derived from an EMBL/GenBank/DDBJ whole genome shotgun (WGS) entry which is preliminary data.</text>
</comment>
<dbReference type="Pfam" id="PF02817">
    <property type="entry name" value="E3_binding"/>
    <property type="match status" value="1"/>
</dbReference>